<feature type="DNA-binding region" description="H-T-H motif" evidence="4">
    <location>
        <begin position="32"/>
        <end position="51"/>
    </location>
</feature>
<keyword evidence="2 4" id="KW-0238">DNA-binding</keyword>
<evidence type="ECO:0000256" key="2">
    <source>
        <dbReference type="ARBA" id="ARBA00023125"/>
    </source>
</evidence>
<name>A0A3D9ZLM1_9ACTN</name>
<dbReference type="AlphaFoldDB" id="A0A3D9ZLM1"/>
<proteinExistence type="predicted"/>
<dbReference type="GO" id="GO:0003700">
    <property type="term" value="F:DNA-binding transcription factor activity"/>
    <property type="evidence" value="ECO:0007669"/>
    <property type="project" value="TreeGrafter"/>
</dbReference>
<evidence type="ECO:0000313" key="7">
    <source>
        <dbReference type="Proteomes" id="UP000256913"/>
    </source>
</evidence>
<keyword evidence="3" id="KW-0804">Transcription</keyword>
<dbReference type="SUPFAM" id="SSF46689">
    <property type="entry name" value="Homeodomain-like"/>
    <property type="match status" value="1"/>
</dbReference>
<comment type="caution">
    <text evidence="6">The sequence shown here is derived from an EMBL/GenBank/DDBJ whole genome shotgun (WGS) entry which is preliminary data.</text>
</comment>
<evidence type="ECO:0000313" key="6">
    <source>
        <dbReference type="EMBL" id="REF94550.1"/>
    </source>
</evidence>
<dbReference type="InterPro" id="IPR001647">
    <property type="entry name" value="HTH_TetR"/>
</dbReference>
<dbReference type="PANTHER" id="PTHR30055">
    <property type="entry name" value="HTH-TYPE TRANSCRIPTIONAL REGULATOR RUTR"/>
    <property type="match status" value="1"/>
</dbReference>
<dbReference type="InterPro" id="IPR050109">
    <property type="entry name" value="HTH-type_TetR-like_transc_reg"/>
</dbReference>
<dbReference type="PROSITE" id="PS50977">
    <property type="entry name" value="HTH_TETR_2"/>
    <property type="match status" value="1"/>
</dbReference>
<dbReference type="EMBL" id="QUMQ01000001">
    <property type="protein sequence ID" value="REF94550.1"/>
    <property type="molecule type" value="Genomic_DNA"/>
</dbReference>
<evidence type="ECO:0000256" key="1">
    <source>
        <dbReference type="ARBA" id="ARBA00023015"/>
    </source>
</evidence>
<feature type="domain" description="HTH tetR-type" evidence="5">
    <location>
        <begin position="10"/>
        <end position="69"/>
    </location>
</feature>
<dbReference type="PANTHER" id="PTHR30055:SF234">
    <property type="entry name" value="HTH-TYPE TRANSCRIPTIONAL REGULATOR BETI"/>
    <property type="match status" value="1"/>
</dbReference>
<dbReference type="PRINTS" id="PR00455">
    <property type="entry name" value="HTHTETR"/>
</dbReference>
<dbReference type="Pfam" id="PF21597">
    <property type="entry name" value="TetR_C_43"/>
    <property type="match status" value="1"/>
</dbReference>
<organism evidence="6 7">
    <name type="scientific">Asanoa ferruginea</name>
    <dbReference type="NCBI Taxonomy" id="53367"/>
    <lineage>
        <taxon>Bacteria</taxon>
        <taxon>Bacillati</taxon>
        <taxon>Actinomycetota</taxon>
        <taxon>Actinomycetes</taxon>
        <taxon>Micromonosporales</taxon>
        <taxon>Micromonosporaceae</taxon>
        <taxon>Asanoa</taxon>
    </lineage>
</organism>
<accession>A0A3D9ZLM1</accession>
<dbReference type="InterPro" id="IPR036271">
    <property type="entry name" value="Tet_transcr_reg_TetR-rel_C_sf"/>
</dbReference>
<keyword evidence="1" id="KW-0805">Transcription regulation</keyword>
<sequence>MGRVTRKDALANRERILVAAREVFVERGPNAPLDEIARRAGTGIATLYRHFPDRSALALAVVEAAVRAAAGAVRAAIAAEPDPFAALRRYVHEALDLGVAAVIPTLLAFVPHADPALTAEGGALLDRLVRSAQSAGLLRPDVTVGDLGTLVVRLSRPLPGGLPAGVETELAHRHADIVLDGLRAAAATTVLPGPALSFDALRAQSTGTG</sequence>
<dbReference type="Pfam" id="PF00440">
    <property type="entry name" value="TetR_N"/>
    <property type="match status" value="1"/>
</dbReference>
<gene>
    <name evidence="6" type="ORF">DFJ67_0488</name>
</gene>
<reference evidence="6 7" key="1">
    <citation type="submission" date="2018-08" db="EMBL/GenBank/DDBJ databases">
        <title>Sequencing the genomes of 1000 actinobacteria strains.</title>
        <authorList>
            <person name="Klenk H.-P."/>
        </authorList>
    </citation>
    <scope>NUCLEOTIDE SEQUENCE [LARGE SCALE GENOMIC DNA]</scope>
    <source>
        <strain evidence="6 7">DSM 44099</strain>
    </source>
</reference>
<keyword evidence="7" id="KW-1185">Reference proteome</keyword>
<dbReference type="InterPro" id="IPR049445">
    <property type="entry name" value="TetR_SbtR-like_C"/>
</dbReference>
<dbReference type="GO" id="GO:0000976">
    <property type="term" value="F:transcription cis-regulatory region binding"/>
    <property type="evidence" value="ECO:0007669"/>
    <property type="project" value="TreeGrafter"/>
</dbReference>
<dbReference type="Proteomes" id="UP000256913">
    <property type="component" value="Unassembled WGS sequence"/>
</dbReference>
<dbReference type="InterPro" id="IPR009057">
    <property type="entry name" value="Homeodomain-like_sf"/>
</dbReference>
<evidence type="ECO:0000256" key="4">
    <source>
        <dbReference type="PROSITE-ProRule" id="PRU00335"/>
    </source>
</evidence>
<evidence type="ECO:0000256" key="3">
    <source>
        <dbReference type="ARBA" id="ARBA00023163"/>
    </source>
</evidence>
<dbReference type="SUPFAM" id="SSF48498">
    <property type="entry name" value="Tetracyclin repressor-like, C-terminal domain"/>
    <property type="match status" value="1"/>
</dbReference>
<evidence type="ECO:0000259" key="5">
    <source>
        <dbReference type="PROSITE" id="PS50977"/>
    </source>
</evidence>
<dbReference type="Gene3D" id="1.10.357.10">
    <property type="entry name" value="Tetracycline Repressor, domain 2"/>
    <property type="match status" value="1"/>
</dbReference>
<protein>
    <submittedName>
        <fullName evidence="6">TetR family transcriptional regulator</fullName>
    </submittedName>
</protein>